<keyword evidence="11" id="KW-1185">Reference proteome</keyword>
<feature type="binding site" evidence="7">
    <location>
        <position position="158"/>
    </location>
    <ligand>
        <name>Fe cation</name>
        <dbReference type="ChEBI" id="CHEBI:24875"/>
    </ligand>
</feature>
<organism evidence="10 11">
    <name type="scientific">Paraperlucidibaca wandonensis</name>
    <dbReference type="NCBI Taxonomy" id="1268273"/>
    <lineage>
        <taxon>Bacteria</taxon>
        <taxon>Pseudomonadati</taxon>
        <taxon>Pseudomonadota</taxon>
        <taxon>Gammaproteobacteria</taxon>
        <taxon>Moraxellales</taxon>
        <taxon>Moraxellaceae</taxon>
        <taxon>Paraperlucidibaca</taxon>
    </lineage>
</organism>
<evidence type="ECO:0000256" key="6">
    <source>
        <dbReference type="ARBA" id="ARBA00023004"/>
    </source>
</evidence>
<dbReference type="RefSeq" id="WP_379069484.1">
    <property type="nucleotide sequence ID" value="NZ_JBHTIT010000001.1"/>
</dbReference>
<evidence type="ECO:0000256" key="5">
    <source>
        <dbReference type="ARBA" id="ARBA00023002"/>
    </source>
</evidence>
<comment type="cofactor">
    <cofactor evidence="1 7">
        <name>L-ascorbate</name>
        <dbReference type="ChEBI" id="CHEBI:38290"/>
    </cofactor>
</comment>
<gene>
    <name evidence="10" type="ORF">ACFQ0F_04340</name>
</gene>
<evidence type="ECO:0000256" key="3">
    <source>
        <dbReference type="ARBA" id="ARBA00022896"/>
    </source>
</evidence>
<protein>
    <submittedName>
        <fullName evidence="10">Fe2+-dependent dioxygenase</fullName>
    </submittedName>
</protein>
<evidence type="ECO:0000256" key="1">
    <source>
        <dbReference type="ARBA" id="ARBA00001961"/>
    </source>
</evidence>
<keyword evidence="3 7" id="KW-0847">Vitamin C</keyword>
<dbReference type="PANTHER" id="PTHR41536:SF1">
    <property type="entry name" value="PKHD-TYPE HYDROXYLASE YBIX"/>
    <property type="match status" value="1"/>
</dbReference>
<keyword evidence="8" id="KW-0175">Coiled coil</keyword>
<evidence type="ECO:0000256" key="7">
    <source>
        <dbReference type="HAMAP-Rule" id="MF_00657"/>
    </source>
</evidence>
<keyword evidence="4 7" id="KW-0223">Dioxygenase</keyword>
<dbReference type="Gene3D" id="2.60.120.620">
    <property type="entry name" value="q2cbj1_9rhob like domain"/>
    <property type="match status" value="1"/>
</dbReference>
<dbReference type="InterPro" id="IPR006620">
    <property type="entry name" value="Pro_4_hyd_alph"/>
</dbReference>
<dbReference type="InterPro" id="IPR005123">
    <property type="entry name" value="Oxoglu/Fe-dep_dioxygenase_dom"/>
</dbReference>
<dbReference type="PANTHER" id="PTHR41536">
    <property type="entry name" value="PKHD-TYPE HYDROXYLASE YBIX"/>
    <property type="match status" value="1"/>
</dbReference>
<evidence type="ECO:0000256" key="4">
    <source>
        <dbReference type="ARBA" id="ARBA00022964"/>
    </source>
</evidence>
<dbReference type="PROSITE" id="PS51471">
    <property type="entry name" value="FE2OG_OXY"/>
    <property type="match status" value="1"/>
</dbReference>
<dbReference type="InterPro" id="IPR023550">
    <property type="entry name" value="PKHD_hydroxylase"/>
</dbReference>
<dbReference type="NCBIfam" id="NF003975">
    <property type="entry name" value="PRK05467.1-4"/>
    <property type="match status" value="1"/>
</dbReference>
<name>A0ABW3HEJ3_9GAMM</name>
<dbReference type="SMART" id="SM00702">
    <property type="entry name" value="P4Hc"/>
    <property type="match status" value="1"/>
</dbReference>
<accession>A0ABW3HEJ3</accession>
<dbReference type="Proteomes" id="UP001597044">
    <property type="component" value="Unassembled WGS sequence"/>
</dbReference>
<reference evidence="11" key="1">
    <citation type="journal article" date="2019" name="Int. J. Syst. Evol. Microbiol.">
        <title>The Global Catalogue of Microorganisms (GCM) 10K type strain sequencing project: providing services to taxonomists for standard genome sequencing and annotation.</title>
        <authorList>
            <consortium name="The Broad Institute Genomics Platform"/>
            <consortium name="The Broad Institute Genome Sequencing Center for Infectious Disease"/>
            <person name="Wu L."/>
            <person name="Ma J."/>
        </authorList>
    </citation>
    <scope>NUCLEOTIDE SEQUENCE [LARGE SCALE GENOMIC DNA]</scope>
    <source>
        <strain evidence="11">CCUG 63419</strain>
    </source>
</reference>
<dbReference type="Gene3D" id="4.10.860.20">
    <property type="entry name" value="Rabenosyn, Rab binding domain"/>
    <property type="match status" value="1"/>
</dbReference>
<keyword evidence="5 7" id="KW-0560">Oxidoreductase</keyword>
<keyword evidence="6 7" id="KW-0408">Iron</keyword>
<dbReference type="GO" id="GO:0051213">
    <property type="term" value="F:dioxygenase activity"/>
    <property type="evidence" value="ECO:0007669"/>
    <property type="project" value="UniProtKB-KW"/>
</dbReference>
<dbReference type="HAMAP" id="MF_00657">
    <property type="entry name" value="Hydroxyl_YbiX"/>
    <property type="match status" value="1"/>
</dbReference>
<feature type="domain" description="Fe2OG dioxygenase" evidence="9">
    <location>
        <begin position="77"/>
        <end position="177"/>
    </location>
</feature>
<feature type="coiled-coil region" evidence="8">
    <location>
        <begin position="191"/>
        <end position="221"/>
    </location>
</feature>
<evidence type="ECO:0000256" key="2">
    <source>
        <dbReference type="ARBA" id="ARBA00022723"/>
    </source>
</evidence>
<feature type="binding site" evidence="7">
    <location>
        <position position="168"/>
    </location>
    <ligand>
        <name>2-oxoglutarate</name>
        <dbReference type="ChEBI" id="CHEBI:16810"/>
    </ligand>
</feature>
<dbReference type="Pfam" id="PF18331">
    <property type="entry name" value="PKHD_C"/>
    <property type="match status" value="1"/>
</dbReference>
<keyword evidence="2 7" id="KW-0479">Metal-binding</keyword>
<comment type="cofactor">
    <cofactor evidence="7">
        <name>Fe(2+)</name>
        <dbReference type="ChEBI" id="CHEBI:29033"/>
    </cofactor>
    <text evidence="7">Binds 1 Fe(2+) ion per subunit.</text>
</comment>
<dbReference type="InterPro" id="IPR044862">
    <property type="entry name" value="Pro_4_hyd_alph_FE2OG_OXY"/>
</dbReference>
<evidence type="ECO:0000256" key="8">
    <source>
        <dbReference type="SAM" id="Coils"/>
    </source>
</evidence>
<evidence type="ECO:0000259" key="9">
    <source>
        <dbReference type="PROSITE" id="PS51471"/>
    </source>
</evidence>
<dbReference type="Pfam" id="PF13640">
    <property type="entry name" value="2OG-FeII_Oxy_3"/>
    <property type="match status" value="1"/>
</dbReference>
<dbReference type="InterPro" id="IPR041097">
    <property type="entry name" value="PKHD_C"/>
</dbReference>
<dbReference type="NCBIfam" id="NF003974">
    <property type="entry name" value="PRK05467.1-3"/>
    <property type="match status" value="1"/>
</dbReference>
<dbReference type="EMBL" id="JBHTIT010000001">
    <property type="protein sequence ID" value="MFD0949624.1"/>
    <property type="molecule type" value="Genomic_DNA"/>
</dbReference>
<feature type="binding site" evidence="7">
    <location>
        <position position="97"/>
    </location>
    <ligand>
        <name>Fe cation</name>
        <dbReference type="ChEBI" id="CHEBI:24875"/>
    </ligand>
</feature>
<comment type="caution">
    <text evidence="10">The sequence shown here is derived from an EMBL/GenBank/DDBJ whole genome shotgun (WGS) entry which is preliminary data.</text>
</comment>
<sequence>MLIISDLLDASEVAAYREALTRAQWQDGLATAGSVSQSVKQNEQVASQCELGQALADKLRQRLSQHPLFISAALPQSILRPRFNRYRNNGHYGLHIDSAIMASDDGKGLFRSDLSATLFLSDPDSYSGGELSIDTGFGVQEVKLPAGSLVLYATSRWHQVEPVTAGERVAAICWIQSLVAADTQRELLFDLDQSIQRLQQLAEARAEHRQLTGVYNNLLRQWAIT</sequence>
<feature type="binding site" evidence="7">
    <location>
        <position position="95"/>
    </location>
    <ligand>
        <name>Fe cation</name>
        <dbReference type="ChEBI" id="CHEBI:24875"/>
    </ligand>
</feature>
<proteinExistence type="inferred from homology"/>
<evidence type="ECO:0000313" key="11">
    <source>
        <dbReference type="Proteomes" id="UP001597044"/>
    </source>
</evidence>
<evidence type="ECO:0000313" key="10">
    <source>
        <dbReference type="EMBL" id="MFD0949624.1"/>
    </source>
</evidence>